<comment type="function">
    <text evidence="2">May be involved in the metabolism of insect hormones and in the breakdown of synthetic insecticides.</text>
</comment>
<evidence type="ECO:0000256" key="13">
    <source>
        <dbReference type="ARBA" id="ARBA00023136"/>
    </source>
</evidence>
<keyword evidence="17" id="KW-1185">Reference proteome</keyword>
<dbReference type="InterPro" id="IPR050476">
    <property type="entry name" value="Insect_CytP450_Detox"/>
</dbReference>
<comment type="similarity">
    <text evidence="5 15">Belongs to the cytochrome P450 family.</text>
</comment>
<keyword evidence="11 14" id="KW-0408">Iron</keyword>
<keyword evidence="13" id="KW-0472">Membrane</keyword>
<evidence type="ECO:0000256" key="5">
    <source>
        <dbReference type="ARBA" id="ARBA00010617"/>
    </source>
</evidence>
<evidence type="ECO:0000256" key="12">
    <source>
        <dbReference type="ARBA" id="ARBA00023033"/>
    </source>
</evidence>
<reference evidence="16" key="1">
    <citation type="submission" date="2022-01" db="EMBL/GenBank/DDBJ databases">
        <authorList>
            <person name="King R."/>
        </authorList>
    </citation>
    <scope>NUCLEOTIDE SEQUENCE</scope>
</reference>
<dbReference type="InterPro" id="IPR036396">
    <property type="entry name" value="Cyt_P450_sf"/>
</dbReference>
<evidence type="ECO:0000256" key="15">
    <source>
        <dbReference type="RuleBase" id="RU000461"/>
    </source>
</evidence>
<dbReference type="InterPro" id="IPR001128">
    <property type="entry name" value="Cyt_P450"/>
</dbReference>
<accession>A0A9N9S1C4</accession>
<sequence length="389" mass="44654">MIGRNPFVLAGQEWKEKRSQITPAFSNNRLRACFPLVEEVLTRFTKYIKNEHEKDKKAPLELREICARYTTDVVSSCVFNADAQSFTKENSEIRAMGKKFVEALSSFGLVQFLLTSLFPGIQKLLKMRIMDKKSEDFFINLMLQAVKLRESSKIQRDDYLSFLIELRKKKSISDIEMAAHGVTFFSDGFETSSIGISHILYELAGSKNSQQKLRKEINEMIIDENGKIVYENMLENEYLNQVFYEALRLHQPLGIYNRECTEAINLDCGNGKVFKIEKGMGINIPIHCFHRDPENYTNPNEFIPERFDPENGGIKAFQDRGVLAPFGDGQRICLGKRFAQIQVKAAIVDIIRNFELSINEKTQRPLTIEPNHLLNVKVGGLWINVKPLK</sequence>
<evidence type="ECO:0000256" key="4">
    <source>
        <dbReference type="ARBA" id="ARBA00004406"/>
    </source>
</evidence>
<evidence type="ECO:0000256" key="1">
    <source>
        <dbReference type="ARBA" id="ARBA00001971"/>
    </source>
</evidence>
<evidence type="ECO:0000256" key="2">
    <source>
        <dbReference type="ARBA" id="ARBA00003690"/>
    </source>
</evidence>
<dbReference type="Gene3D" id="1.10.630.10">
    <property type="entry name" value="Cytochrome P450"/>
    <property type="match status" value="1"/>
</dbReference>
<dbReference type="GO" id="GO:0005789">
    <property type="term" value="C:endoplasmic reticulum membrane"/>
    <property type="evidence" value="ECO:0007669"/>
    <property type="project" value="UniProtKB-SubCell"/>
</dbReference>
<evidence type="ECO:0000256" key="7">
    <source>
        <dbReference type="ARBA" id="ARBA00022723"/>
    </source>
</evidence>
<gene>
    <name evidence="16" type="ORF">CHIRRI_LOCUS9233</name>
</gene>
<organism evidence="16 17">
    <name type="scientific">Chironomus riparius</name>
    <dbReference type="NCBI Taxonomy" id="315576"/>
    <lineage>
        <taxon>Eukaryota</taxon>
        <taxon>Metazoa</taxon>
        <taxon>Ecdysozoa</taxon>
        <taxon>Arthropoda</taxon>
        <taxon>Hexapoda</taxon>
        <taxon>Insecta</taxon>
        <taxon>Pterygota</taxon>
        <taxon>Neoptera</taxon>
        <taxon>Endopterygota</taxon>
        <taxon>Diptera</taxon>
        <taxon>Nematocera</taxon>
        <taxon>Chironomoidea</taxon>
        <taxon>Chironomidae</taxon>
        <taxon>Chironominae</taxon>
        <taxon>Chironomus</taxon>
    </lineage>
</organism>
<evidence type="ECO:0000256" key="6">
    <source>
        <dbReference type="ARBA" id="ARBA00022617"/>
    </source>
</evidence>
<dbReference type="CDD" id="cd11056">
    <property type="entry name" value="CYP6-like"/>
    <property type="match status" value="1"/>
</dbReference>
<dbReference type="PRINTS" id="PR00463">
    <property type="entry name" value="EP450I"/>
</dbReference>
<keyword evidence="8" id="KW-0256">Endoplasmic reticulum</keyword>
<dbReference type="GO" id="GO:0004497">
    <property type="term" value="F:monooxygenase activity"/>
    <property type="evidence" value="ECO:0007669"/>
    <property type="project" value="UniProtKB-KW"/>
</dbReference>
<evidence type="ECO:0000313" key="17">
    <source>
        <dbReference type="Proteomes" id="UP001153620"/>
    </source>
</evidence>
<dbReference type="SUPFAM" id="SSF48264">
    <property type="entry name" value="Cytochrome P450"/>
    <property type="match status" value="1"/>
</dbReference>
<dbReference type="AlphaFoldDB" id="A0A9N9S1C4"/>
<evidence type="ECO:0000256" key="9">
    <source>
        <dbReference type="ARBA" id="ARBA00022848"/>
    </source>
</evidence>
<dbReference type="InterPro" id="IPR002401">
    <property type="entry name" value="Cyt_P450_E_grp-I"/>
</dbReference>
<evidence type="ECO:0008006" key="18">
    <source>
        <dbReference type="Google" id="ProtNLM"/>
    </source>
</evidence>
<reference evidence="16" key="2">
    <citation type="submission" date="2022-10" db="EMBL/GenBank/DDBJ databases">
        <authorList>
            <consortium name="ENA_rothamsted_submissions"/>
            <consortium name="culmorum"/>
            <person name="King R."/>
        </authorList>
    </citation>
    <scope>NUCLEOTIDE SEQUENCE</scope>
</reference>
<evidence type="ECO:0000313" key="16">
    <source>
        <dbReference type="EMBL" id="CAG9806373.1"/>
    </source>
</evidence>
<keyword evidence="12 15" id="KW-0503">Monooxygenase</keyword>
<dbReference type="PROSITE" id="PS00086">
    <property type="entry name" value="CYTOCHROME_P450"/>
    <property type="match status" value="1"/>
</dbReference>
<dbReference type="GO" id="GO:0020037">
    <property type="term" value="F:heme binding"/>
    <property type="evidence" value="ECO:0007669"/>
    <property type="project" value="InterPro"/>
</dbReference>
<evidence type="ECO:0000256" key="14">
    <source>
        <dbReference type="PIRSR" id="PIRSR602401-1"/>
    </source>
</evidence>
<dbReference type="GO" id="GO:0016705">
    <property type="term" value="F:oxidoreductase activity, acting on paired donors, with incorporation or reduction of molecular oxygen"/>
    <property type="evidence" value="ECO:0007669"/>
    <property type="project" value="InterPro"/>
</dbReference>
<evidence type="ECO:0000256" key="8">
    <source>
        <dbReference type="ARBA" id="ARBA00022824"/>
    </source>
</evidence>
<evidence type="ECO:0000256" key="3">
    <source>
        <dbReference type="ARBA" id="ARBA00004174"/>
    </source>
</evidence>
<keyword evidence="6 14" id="KW-0349">Heme</keyword>
<keyword evidence="7 14" id="KW-0479">Metal-binding</keyword>
<name>A0A9N9S1C4_9DIPT</name>
<dbReference type="OrthoDB" id="2789670at2759"/>
<dbReference type="Pfam" id="PF00067">
    <property type="entry name" value="p450"/>
    <property type="match status" value="1"/>
</dbReference>
<evidence type="ECO:0000256" key="11">
    <source>
        <dbReference type="ARBA" id="ARBA00023004"/>
    </source>
</evidence>
<comment type="cofactor">
    <cofactor evidence="1 14">
        <name>heme</name>
        <dbReference type="ChEBI" id="CHEBI:30413"/>
    </cofactor>
</comment>
<dbReference type="GO" id="GO:0005506">
    <property type="term" value="F:iron ion binding"/>
    <property type="evidence" value="ECO:0007669"/>
    <property type="project" value="InterPro"/>
</dbReference>
<dbReference type="PANTHER" id="PTHR24292">
    <property type="entry name" value="CYTOCHROME P450"/>
    <property type="match status" value="1"/>
</dbReference>
<dbReference type="EMBL" id="OU895879">
    <property type="protein sequence ID" value="CAG9806373.1"/>
    <property type="molecule type" value="Genomic_DNA"/>
</dbReference>
<dbReference type="Proteomes" id="UP001153620">
    <property type="component" value="Chromosome 3"/>
</dbReference>
<evidence type="ECO:0000256" key="10">
    <source>
        <dbReference type="ARBA" id="ARBA00023002"/>
    </source>
</evidence>
<keyword evidence="10 15" id="KW-0560">Oxidoreductase</keyword>
<feature type="binding site" description="axial binding residue" evidence="14">
    <location>
        <position position="333"/>
    </location>
    <ligand>
        <name>heme</name>
        <dbReference type="ChEBI" id="CHEBI:30413"/>
    </ligand>
    <ligandPart>
        <name>Fe</name>
        <dbReference type="ChEBI" id="CHEBI:18248"/>
    </ligandPart>
</feature>
<protein>
    <recommendedName>
        <fullName evidence="18">Cytochrome P450</fullName>
    </recommendedName>
</protein>
<dbReference type="InterPro" id="IPR017972">
    <property type="entry name" value="Cyt_P450_CS"/>
</dbReference>
<proteinExistence type="inferred from homology"/>
<comment type="subcellular location">
    <subcellularLocation>
        <location evidence="4">Endoplasmic reticulum membrane</location>
        <topology evidence="4">Peripheral membrane protein</topology>
    </subcellularLocation>
    <subcellularLocation>
        <location evidence="3">Microsome membrane</location>
        <topology evidence="3">Peripheral membrane protein</topology>
    </subcellularLocation>
</comment>
<dbReference type="PANTHER" id="PTHR24292:SF84">
    <property type="entry name" value="CYTOCHROME P450 28A5-RELATED"/>
    <property type="match status" value="1"/>
</dbReference>
<keyword evidence="9" id="KW-0492">Microsome</keyword>
<dbReference type="PRINTS" id="PR00385">
    <property type="entry name" value="P450"/>
</dbReference>